<gene>
    <name evidence="5" type="ORF">SAMN05878437_2150</name>
</gene>
<keyword evidence="6" id="KW-1185">Reference proteome</keyword>
<dbReference type="STRING" id="29571.SAMN05878437_2150"/>
<dbReference type="RefSeq" id="WP_079553534.1">
    <property type="nucleotide sequence ID" value="NZ_LT670847.1"/>
</dbReference>
<name>A0A1M7HI18_9GAMM</name>
<dbReference type="InParanoid" id="A0A1M7HI18"/>
<dbReference type="PANTHER" id="PTHR35936:SF25">
    <property type="entry name" value="ABC TRANSPORTER SUBSTRATE-BINDING PROTEIN"/>
    <property type="match status" value="1"/>
</dbReference>
<feature type="domain" description="Solute-binding protein family 3/N-terminal" evidence="4">
    <location>
        <begin position="25"/>
        <end position="235"/>
    </location>
</feature>
<dbReference type="AlphaFoldDB" id="A0A1M7HI18"/>
<feature type="chain" id="PRO_5012952153" evidence="3">
    <location>
        <begin position="20"/>
        <end position="245"/>
    </location>
</feature>
<evidence type="ECO:0000259" key="4">
    <source>
        <dbReference type="Pfam" id="PF00497"/>
    </source>
</evidence>
<dbReference type="PANTHER" id="PTHR35936">
    <property type="entry name" value="MEMBRANE-BOUND LYTIC MUREIN TRANSGLYCOSYLASE F"/>
    <property type="match status" value="1"/>
</dbReference>
<proteinExistence type="inferred from homology"/>
<accession>A0A1M7HI18</accession>
<comment type="similarity">
    <text evidence="1">Belongs to the bacterial solute-binding protein 3 family.</text>
</comment>
<dbReference type="SUPFAM" id="SSF53850">
    <property type="entry name" value="Periplasmic binding protein-like II"/>
    <property type="match status" value="1"/>
</dbReference>
<evidence type="ECO:0000256" key="2">
    <source>
        <dbReference type="ARBA" id="ARBA00022729"/>
    </source>
</evidence>
<evidence type="ECO:0000256" key="1">
    <source>
        <dbReference type="ARBA" id="ARBA00010333"/>
    </source>
</evidence>
<evidence type="ECO:0000256" key="3">
    <source>
        <dbReference type="SAM" id="SignalP"/>
    </source>
</evidence>
<dbReference type="EMBL" id="LT670847">
    <property type="protein sequence ID" value="SHM28136.1"/>
    <property type="molecule type" value="Genomic_DNA"/>
</dbReference>
<keyword evidence="2 3" id="KW-0732">Signal</keyword>
<dbReference type="InterPro" id="IPR001638">
    <property type="entry name" value="Solute-binding_3/MltF_N"/>
</dbReference>
<evidence type="ECO:0000313" key="5">
    <source>
        <dbReference type="EMBL" id="SHM28136.1"/>
    </source>
</evidence>
<dbReference type="Gene3D" id="3.40.190.10">
    <property type="entry name" value="Periplasmic binding protein-like II"/>
    <property type="match status" value="2"/>
</dbReference>
<feature type="signal peptide" evidence="3">
    <location>
        <begin position="1"/>
        <end position="19"/>
    </location>
</feature>
<protein>
    <submittedName>
        <fullName evidence="5">Polar amino acid transport system substrate-binding protein</fullName>
    </submittedName>
</protein>
<organism evidence="5 6">
    <name type="scientific">Vreelandella subglaciescola</name>
    <dbReference type="NCBI Taxonomy" id="29571"/>
    <lineage>
        <taxon>Bacteria</taxon>
        <taxon>Pseudomonadati</taxon>
        <taxon>Pseudomonadota</taxon>
        <taxon>Gammaproteobacteria</taxon>
        <taxon>Oceanospirillales</taxon>
        <taxon>Halomonadaceae</taxon>
        <taxon>Vreelandella</taxon>
    </lineage>
</organism>
<evidence type="ECO:0000313" key="6">
    <source>
        <dbReference type="Proteomes" id="UP000190911"/>
    </source>
</evidence>
<sequence>MRRWLIAALLALTASQTFGSNTTQITFCHDNEDRPPRFYVRDGEWQGRDIDVLDRLFADSPWRYRLDAIPWRRCLQSTQSGKQHQAVLSATYSVARAKHYYFSNSYYSHTPAYLYMASADKKAPEITRPTDLYRYRVCGVAGFNYVGFNLSGKGIDRGAKDLSQLIDKLIAGRCDIALSRSEIIQGLREHGRIPSPAALELRAIPHASLERYYIMVSRNMPNAKQLLRFINHGIERLATPPRDAS</sequence>
<dbReference type="Proteomes" id="UP000190911">
    <property type="component" value="Chromosome I"/>
</dbReference>
<reference evidence="5 6" key="1">
    <citation type="submission" date="2016-11" db="EMBL/GenBank/DDBJ databases">
        <authorList>
            <person name="Jaros S."/>
            <person name="Januszkiewicz K."/>
            <person name="Wedrychowicz H."/>
        </authorList>
    </citation>
    <scope>NUCLEOTIDE SEQUENCE [LARGE SCALE GENOMIC DNA]</scope>
    <source>
        <strain evidence="5 6">ACAM 12</strain>
    </source>
</reference>
<dbReference type="Pfam" id="PF00497">
    <property type="entry name" value="SBP_bac_3"/>
    <property type="match status" value="1"/>
</dbReference>
<dbReference type="OrthoDB" id="5904382at2"/>